<feature type="region of interest" description="Disordered" evidence="1">
    <location>
        <begin position="20"/>
        <end position="47"/>
    </location>
</feature>
<evidence type="ECO:0000313" key="2">
    <source>
        <dbReference type="EMBL" id="GAI30552.1"/>
    </source>
</evidence>
<comment type="caution">
    <text evidence="2">The sequence shown here is derived from an EMBL/GenBank/DDBJ whole genome shotgun (WGS) entry which is preliminary data.</text>
</comment>
<protein>
    <submittedName>
        <fullName evidence="2">Uncharacterized protein</fullName>
    </submittedName>
</protein>
<name>X1MFY7_9ZZZZ</name>
<organism evidence="2">
    <name type="scientific">marine sediment metagenome</name>
    <dbReference type="NCBI Taxonomy" id="412755"/>
    <lineage>
        <taxon>unclassified sequences</taxon>
        <taxon>metagenomes</taxon>
        <taxon>ecological metagenomes</taxon>
    </lineage>
</organism>
<evidence type="ECO:0000256" key="1">
    <source>
        <dbReference type="SAM" id="MobiDB-lite"/>
    </source>
</evidence>
<dbReference type="AlphaFoldDB" id="X1MFY7"/>
<proteinExistence type="predicted"/>
<accession>X1MFY7</accession>
<sequence>MAKEKKEGLVKDLAEKAKRGELKAGNSLRTANRSNSQNSAACVNSLD</sequence>
<gene>
    <name evidence="2" type="ORF">S06H3_30666</name>
</gene>
<feature type="non-terminal residue" evidence="2">
    <location>
        <position position="47"/>
    </location>
</feature>
<reference evidence="2" key="1">
    <citation type="journal article" date="2014" name="Front. Microbiol.">
        <title>High frequency of phylogenetically diverse reductive dehalogenase-homologous genes in deep subseafloor sedimentary metagenomes.</title>
        <authorList>
            <person name="Kawai M."/>
            <person name="Futagami T."/>
            <person name="Toyoda A."/>
            <person name="Takaki Y."/>
            <person name="Nishi S."/>
            <person name="Hori S."/>
            <person name="Arai W."/>
            <person name="Tsubouchi T."/>
            <person name="Morono Y."/>
            <person name="Uchiyama I."/>
            <person name="Ito T."/>
            <person name="Fujiyama A."/>
            <person name="Inagaki F."/>
            <person name="Takami H."/>
        </authorList>
    </citation>
    <scope>NUCLEOTIDE SEQUENCE</scope>
    <source>
        <strain evidence="2">Expedition CK06-06</strain>
    </source>
</reference>
<feature type="compositionally biased region" description="Polar residues" evidence="1">
    <location>
        <begin position="27"/>
        <end position="47"/>
    </location>
</feature>
<dbReference type="EMBL" id="BARV01018083">
    <property type="protein sequence ID" value="GAI30552.1"/>
    <property type="molecule type" value="Genomic_DNA"/>
</dbReference>